<dbReference type="GO" id="GO:0005783">
    <property type="term" value="C:endoplasmic reticulum"/>
    <property type="evidence" value="ECO:0007669"/>
    <property type="project" value="TreeGrafter"/>
</dbReference>
<protein>
    <recommendedName>
        <fullName evidence="3">Ankyrin repeat domain-containing protein</fullName>
    </recommendedName>
</protein>
<sequence>MEPPLPLPEPQPGADRRFWDDLPPEVATRITACLPHNELACTVRLLNKATLAHFRHETLVHLSEPAPHHAFLARWGRPEACHCMPLKQRRELLRLVARSGDVAAMQVAVSAAGCCLLEPVLSAAAAAGHLDMCRWLLGRRSWVGKDAVEAAARGGHLAVVRLLLTQLGQNLPPPPPLPLQQLAQFGFAAWAGAAGGGHRALCETLLADGIAPNEDAPIAAARGGHRDLLHWLLELVLPKLQGAPPPRLRGFREGLMGAAAFGLDLASLQRLRGAVLAAAGDDDARPGGGPPQGDNVAAHEALCSPTPDWRAKALWLRDKGARPDAWAGGGGELWEGNELLRRPYDALVRYDNAVERIELMLQLRNPGEGEGEGDDFDFLFEAAARASNLPLVRFLGKHFPGAEGLAVVSAAEAGSLPILRELFAVVEMPRMTWVVCVAAAARGGHLRVLQWLTEPGAARPGAEEEAVQDLGRCPAAEAAAESGSLEVLRLWAERGFAFGSEEAFRGATRAGNPAVLEWLVARGCPLSSTGEPYLLAALNGDLATLRCLRRLGCPWGPSDGAVFSQAVHLTTGASRQHVCAPFEVLSWLQAEGCPVDWQEARRRAQRRVDPEAAVVRVWVESRQVRPPC</sequence>
<evidence type="ECO:0000313" key="2">
    <source>
        <dbReference type="Proteomes" id="UP001165080"/>
    </source>
</evidence>
<dbReference type="EMBL" id="BRXU01000008">
    <property type="protein sequence ID" value="GLC53776.1"/>
    <property type="molecule type" value="Genomic_DNA"/>
</dbReference>
<dbReference type="InterPro" id="IPR036770">
    <property type="entry name" value="Ankyrin_rpt-contain_sf"/>
</dbReference>
<dbReference type="GO" id="GO:0071944">
    <property type="term" value="C:cell periphery"/>
    <property type="evidence" value="ECO:0007669"/>
    <property type="project" value="TreeGrafter"/>
</dbReference>
<keyword evidence="2" id="KW-1185">Reference proteome</keyword>
<name>A0A9W6F2Z8_9CHLO</name>
<dbReference type="SUPFAM" id="SSF48403">
    <property type="entry name" value="Ankyrin repeat"/>
    <property type="match status" value="2"/>
</dbReference>
<dbReference type="PANTHER" id="PTHR12393">
    <property type="entry name" value="SPHINGOMYELIN PHOSPHODIESTERASE RELATED"/>
    <property type="match status" value="1"/>
</dbReference>
<dbReference type="Proteomes" id="UP001165080">
    <property type="component" value="Unassembled WGS sequence"/>
</dbReference>
<evidence type="ECO:0008006" key="3">
    <source>
        <dbReference type="Google" id="ProtNLM"/>
    </source>
</evidence>
<dbReference type="Gene3D" id="1.25.40.20">
    <property type="entry name" value="Ankyrin repeat-containing domain"/>
    <property type="match status" value="2"/>
</dbReference>
<accession>A0A9W6F2Z8</accession>
<dbReference type="GO" id="GO:0030149">
    <property type="term" value="P:sphingolipid catabolic process"/>
    <property type="evidence" value="ECO:0007669"/>
    <property type="project" value="TreeGrafter"/>
</dbReference>
<dbReference type="GO" id="GO:0046513">
    <property type="term" value="P:ceramide biosynthetic process"/>
    <property type="evidence" value="ECO:0007669"/>
    <property type="project" value="TreeGrafter"/>
</dbReference>
<dbReference type="AlphaFoldDB" id="A0A9W6F2Z8"/>
<gene>
    <name evidence="1" type="primary">PLEST006394</name>
    <name evidence="1" type="ORF">PLESTB_000786000</name>
</gene>
<organism evidence="1 2">
    <name type="scientific">Pleodorina starrii</name>
    <dbReference type="NCBI Taxonomy" id="330485"/>
    <lineage>
        <taxon>Eukaryota</taxon>
        <taxon>Viridiplantae</taxon>
        <taxon>Chlorophyta</taxon>
        <taxon>core chlorophytes</taxon>
        <taxon>Chlorophyceae</taxon>
        <taxon>CS clade</taxon>
        <taxon>Chlamydomonadales</taxon>
        <taxon>Volvocaceae</taxon>
        <taxon>Pleodorina</taxon>
    </lineage>
</organism>
<reference evidence="1 2" key="1">
    <citation type="journal article" date="2023" name="Commun. Biol.">
        <title>Reorganization of the ancestral sex-determining regions during the evolution of trioecy in Pleodorina starrii.</title>
        <authorList>
            <person name="Takahashi K."/>
            <person name="Suzuki S."/>
            <person name="Kawai-Toyooka H."/>
            <person name="Yamamoto K."/>
            <person name="Hamaji T."/>
            <person name="Ootsuki R."/>
            <person name="Yamaguchi H."/>
            <person name="Kawachi M."/>
            <person name="Higashiyama T."/>
            <person name="Nozaki H."/>
        </authorList>
    </citation>
    <scope>NUCLEOTIDE SEQUENCE [LARGE SCALE GENOMIC DNA]</scope>
    <source>
        <strain evidence="1 2">NIES-4479</strain>
    </source>
</reference>
<dbReference type="GO" id="GO:0016020">
    <property type="term" value="C:membrane"/>
    <property type="evidence" value="ECO:0007669"/>
    <property type="project" value="TreeGrafter"/>
</dbReference>
<dbReference type="GO" id="GO:0004620">
    <property type="term" value="F:phospholipase activity"/>
    <property type="evidence" value="ECO:0007669"/>
    <property type="project" value="TreeGrafter"/>
</dbReference>
<proteinExistence type="predicted"/>
<evidence type="ECO:0000313" key="1">
    <source>
        <dbReference type="EMBL" id="GLC53776.1"/>
    </source>
</evidence>
<comment type="caution">
    <text evidence="1">The sequence shown here is derived from an EMBL/GenBank/DDBJ whole genome shotgun (WGS) entry which is preliminary data.</text>
</comment>
<dbReference type="PANTHER" id="PTHR12393:SF6">
    <property type="entry name" value="SPHINGOMYELIN PHOSPHODIESTERASE 2"/>
    <property type="match status" value="1"/>
</dbReference>